<comment type="caution">
    <text evidence="1">The sequence shown here is derived from an EMBL/GenBank/DDBJ whole genome shotgun (WGS) entry which is preliminary data.</text>
</comment>
<evidence type="ECO:0000313" key="2">
    <source>
        <dbReference type="Proteomes" id="UP000630353"/>
    </source>
</evidence>
<gene>
    <name evidence="1" type="ORF">GCM10017083_03260</name>
</gene>
<sequence>MFRDWPYLYDGDRDYEAWYLSRFAAAAGAVLVAAFDGDALVGASTGLPLATEHADFTAPLAAAGYAVDRLYYGAETILRRRYRGQGLYRRFFERREGHAIALGEFEALVFCGVVRPDDHPARPADATALDPVWRRFGYDRLDGVVAAFPWRDIGDDRETAKPMQFWIKRLAHP</sequence>
<dbReference type="SUPFAM" id="SSF55729">
    <property type="entry name" value="Acyl-CoA N-acyltransferases (Nat)"/>
    <property type="match status" value="1"/>
</dbReference>
<name>A0A918XMU8_9PROT</name>
<dbReference type="InterPro" id="IPR016181">
    <property type="entry name" value="Acyl_CoA_acyltransferase"/>
</dbReference>
<reference evidence="1" key="2">
    <citation type="submission" date="2020-09" db="EMBL/GenBank/DDBJ databases">
        <authorList>
            <person name="Sun Q."/>
            <person name="Kim S."/>
        </authorList>
    </citation>
    <scope>NUCLEOTIDE SEQUENCE</scope>
    <source>
        <strain evidence="1">KCTC 42651</strain>
    </source>
</reference>
<protein>
    <submittedName>
        <fullName evidence="1">GNAT family acetyltransferase</fullName>
    </submittedName>
</protein>
<dbReference type="AlphaFoldDB" id="A0A918XMU8"/>
<keyword evidence="2" id="KW-1185">Reference proteome</keyword>
<evidence type="ECO:0000313" key="1">
    <source>
        <dbReference type="EMBL" id="GHD40207.1"/>
    </source>
</evidence>
<organism evidence="1 2">
    <name type="scientific">Thalassobaculum fulvum</name>
    <dbReference type="NCBI Taxonomy" id="1633335"/>
    <lineage>
        <taxon>Bacteria</taxon>
        <taxon>Pseudomonadati</taxon>
        <taxon>Pseudomonadota</taxon>
        <taxon>Alphaproteobacteria</taxon>
        <taxon>Rhodospirillales</taxon>
        <taxon>Thalassobaculaceae</taxon>
        <taxon>Thalassobaculum</taxon>
    </lineage>
</organism>
<accession>A0A918XMU8</accession>
<reference evidence="1" key="1">
    <citation type="journal article" date="2014" name="Int. J. Syst. Evol. Microbiol.">
        <title>Complete genome sequence of Corynebacterium casei LMG S-19264T (=DSM 44701T), isolated from a smear-ripened cheese.</title>
        <authorList>
            <consortium name="US DOE Joint Genome Institute (JGI-PGF)"/>
            <person name="Walter F."/>
            <person name="Albersmeier A."/>
            <person name="Kalinowski J."/>
            <person name="Ruckert C."/>
        </authorList>
    </citation>
    <scope>NUCLEOTIDE SEQUENCE</scope>
    <source>
        <strain evidence="1">KCTC 42651</strain>
    </source>
</reference>
<dbReference type="EMBL" id="BMZS01000001">
    <property type="protein sequence ID" value="GHD40207.1"/>
    <property type="molecule type" value="Genomic_DNA"/>
</dbReference>
<dbReference type="Proteomes" id="UP000630353">
    <property type="component" value="Unassembled WGS sequence"/>
</dbReference>
<proteinExistence type="predicted"/>